<sequence length="140" mass="16303">MVIRRKAHGGGEFVRLEHPKEDVQQHEIPPFIHHQPPGGESEPVLSCHRVERTVNAVSALFISIKFHQRFADDGNAPSHGNGRKRLIDRLHRPAAVLRDKERLNDPARAVTGHGRQRDAYRMRPRRLLVRFTEKRHEERR</sequence>
<reference evidence="1" key="1">
    <citation type="submission" date="2019-08" db="EMBL/GenBank/DDBJ databases">
        <authorList>
            <person name="Kucharzyk K."/>
            <person name="Murdoch R.W."/>
            <person name="Higgins S."/>
            <person name="Loffler F."/>
        </authorList>
    </citation>
    <scope>NUCLEOTIDE SEQUENCE</scope>
</reference>
<organism evidence="1">
    <name type="scientific">bioreactor metagenome</name>
    <dbReference type="NCBI Taxonomy" id="1076179"/>
    <lineage>
        <taxon>unclassified sequences</taxon>
        <taxon>metagenomes</taxon>
        <taxon>ecological metagenomes</taxon>
    </lineage>
</organism>
<protein>
    <submittedName>
        <fullName evidence="1">Uncharacterized protein</fullName>
    </submittedName>
</protein>
<dbReference type="EMBL" id="VSSQ01140474">
    <property type="protein sequence ID" value="MPN62448.1"/>
    <property type="molecule type" value="Genomic_DNA"/>
</dbReference>
<evidence type="ECO:0000313" key="1">
    <source>
        <dbReference type="EMBL" id="MPN62448.1"/>
    </source>
</evidence>
<accession>A0A645JFH0</accession>
<gene>
    <name evidence="1" type="ORF">SDC9_210197</name>
</gene>
<name>A0A645JFH0_9ZZZZ</name>
<comment type="caution">
    <text evidence="1">The sequence shown here is derived from an EMBL/GenBank/DDBJ whole genome shotgun (WGS) entry which is preliminary data.</text>
</comment>
<proteinExistence type="predicted"/>
<dbReference type="AlphaFoldDB" id="A0A645JFH0"/>